<feature type="domain" description="Rhodanese" evidence="9">
    <location>
        <begin position="22"/>
        <end position="139"/>
    </location>
</feature>
<dbReference type="GO" id="GO:0005737">
    <property type="term" value="C:cytoplasm"/>
    <property type="evidence" value="ECO:0007669"/>
    <property type="project" value="UniProtKB-SubCell"/>
</dbReference>
<dbReference type="SMART" id="SM00450">
    <property type="entry name" value="RHOD"/>
    <property type="match status" value="2"/>
</dbReference>
<keyword evidence="4" id="KW-0677">Repeat</keyword>
<dbReference type="GO" id="GO:0016784">
    <property type="term" value="F:3-mercaptopyruvate sulfurtransferase activity"/>
    <property type="evidence" value="ECO:0007669"/>
    <property type="project" value="UniProtKB-EC"/>
</dbReference>
<dbReference type="NCBIfam" id="NF008557">
    <property type="entry name" value="PRK11493.1"/>
    <property type="match status" value="1"/>
</dbReference>
<dbReference type="SUPFAM" id="SSF52821">
    <property type="entry name" value="Rhodanese/Cell cycle control phosphatase"/>
    <property type="match status" value="2"/>
</dbReference>
<name>A0A286HKT6_9HYPH</name>
<comment type="subcellular location">
    <subcellularLocation>
        <location evidence="1">Cytoplasm</location>
    </subcellularLocation>
</comment>
<dbReference type="AlphaFoldDB" id="A0A286HKT6"/>
<evidence type="ECO:0000256" key="1">
    <source>
        <dbReference type="ARBA" id="ARBA00004496"/>
    </source>
</evidence>
<evidence type="ECO:0000256" key="6">
    <source>
        <dbReference type="ARBA" id="ARBA00066832"/>
    </source>
</evidence>
<organism evidence="10 11">
    <name type="scientific">Hoeflea halophila</name>
    <dbReference type="NCBI Taxonomy" id="714899"/>
    <lineage>
        <taxon>Bacteria</taxon>
        <taxon>Pseudomonadati</taxon>
        <taxon>Pseudomonadota</taxon>
        <taxon>Alphaproteobacteria</taxon>
        <taxon>Hyphomicrobiales</taxon>
        <taxon>Rhizobiaceae</taxon>
        <taxon>Hoeflea</taxon>
    </lineage>
</organism>
<dbReference type="InterPro" id="IPR036873">
    <property type="entry name" value="Rhodanese-like_dom_sf"/>
</dbReference>
<keyword evidence="2" id="KW-0963">Cytoplasm</keyword>
<proteinExistence type="predicted"/>
<dbReference type="RefSeq" id="WP_097104027.1">
    <property type="nucleotide sequence ID" value="NZ_OCPC01000001.1"/>
</dbReference>
<keyword evidence="3 10" id="KW-0808">Transferase</keyword>
<dbReference type="GO" id="GO:0004792">
    <property type="term" value="F:thiosulfate-cyanide sulfurtransferase activity"/>
    <property type="evidence" value="ECO:0007669"/>
    <property type="project" value="TreeGrafter"/>
</dbReference>
<dbReference type="Pfam" id="PF00581">
    <property type="entry name" value="Rhodanese"/>
    <property type="match status" value="2"/>
</dbReference>
<dbReference type="Gene3D" id="3.40.250.10">
    <property type="entry name" value="Rhodanese-like domain"/>
    <property type="match status" value="2"/>
</dbReference>
<dbReference type="EC" id="2.8.1.2" evidence="6"/>
<evidence type="ECO:0000256" key="7">
    <source>
        <dbReference type="ARBA" id="ARBA00070833"/>
    </source>
</evidence>
<dbReference type="CDD" id="cd01448">
    <property type="entry name" value="TST_Repeat_1"/>
    <property type="match status" value="1"/>
</dbReference>
<evidence type="ECO:0000256" key="2">
    <source>
        <dbReference type="ARBA" id="ARBA00022490"/>
    </source>
</evidence>
<evidence type="ECO:0000256" key="3">
    <source>
        <dbReference type="ARBA" id="ARBA00022679"/>
    </source>
</evidence>
<evidence type="ECO:0000313" key="10">
    <source>
        <dbReference type="EMBL" id="SOE08420.1"/>
    </source>
</evidence>
<dbReference type="OrthoDB" id="9781034at2"/>
<sequence length="287" mass="30388">MTAAPEQSPFVVSFDWLKSRIGEPGLKIVDASWYLPAQNRDAAAEFAAARIPGAVFFDQDSIVDKTSNLPHTIPNPSDFARAAGALGLSETDTIVVYDGPGMFTAPRVWWLLRLFGAGNTFVLDGGFDSWKQQGLPVETTEPAEPHQAQFTAASNPSAVTSFAQMRSIVDTGSSQIADARGPGRFTGAEAEPRAGMRSGHMPGARNVPFPILSDGGKLKPIPELREALESSGLDLDKPVVTTCGSGVTAAVITLALQSVGHCDNTLYDGSWSEWGGREDTPVATGEP</sequence>
<feature type="domain" description="Rhodanese" evidence="9">
    <location>
        <begin position="170"/>
        <end position="283"/>
    </location>
</feature>
<evidence type="ECO:0000256" key="5">
    <source>
        <dbReference type="ARBA" id="ARBA00051793"/>
    </source>
</evidence>
<accession>A0A286HKT6</accession>
<dbReference type="EMBL" id="OCPC01000001">
    <property type="protein sequence ID" value="SOE08420.1"/>
    <property type="molecule type" value="Genomic_DNA"/>
</dbReference>
<protein>
    <recommendedName>
        <fullName evidence="7">3-mercaptopyruvate sulfurtransferase</fullName>
        <ecNumber evidence="6">2.8.1.2</ecNumber>
    </recommendedName>
    <alternativeName>
        <fullName evidence="8">Rhodanese-like protein</fullName>
    </alternativeName>
</protein>
<comment type="catalytic activity">
    <reaction evidence="5">
        <text>2-oxo-3-sulfanylpropanoate + [thioredoxin]-dithiol = [thioredoxin]-disulfide + hydrogen sulfide + pyruvate + H(+)</text>
        <dbReference type="Rhea" id="RHEA:21740"/>
        <dbReference type="Rhea" id="RHEA-COMP:10698"/>
        <dbReference type="Rhea" id="RHEA-COMP:10700"/>
        <dbReference type="ChEBI" id="CHEBI:15361"/>
        <dbReference type="ChEBI" id="CHEBI:15378"/>
        <dbReference type="ChEBI" id="CHEBI:29919"/>
        <dbReference type="ChEBI" id="CHEBI:29950"/>
        <dbReference type="ChEBI" id="CHEBI:50058"/>
        <dbReference type="ChEBI" id="CHEBI:57678"/>
        <dbReference type="EC" id="2.8.1.2"/>
    </reaction>
    <physiologicalReaction direction="left-to-right" evidence="5">
        <dbReference type="Rhea" id="RHEA:21741"/>
    </physiologicalReaction>
</comment>
<dbReference type="InterPro" id="IPR001763">
    <property type="entry name" value="Rhodanese-like_dom"/>
</dbReference>
<dbReference type="PANTHER" id="PTHR11364:SF27">
    <property type="entry name" value="SULFURTRANSFERASE"/>
    <property type="match status" value="1"/>
</dbReference>
<dbReference type="PROSITE" id="PS50206">
    <property type="entry name" value="RHODANESE_3"/>
    <property type="match status" value="2"/>
</dbReference>
<keyword evidence="11" id="KW-1185">Reference proteome</keyword>
<evidence type="ECO:0000259" key="9">
    <source>
        <dbReference type="PROSITE" id="PS50206"/>
    </source>
</evidence>
<evidence type="ECO:0000313" key="11">
    <source>
        <dbReference type="Proteomes" id="UP000219465"/>
    </source>
</evidence>
<evidence type="ECO:0000256" key="8">
    <source>
        <dbReference type="ARBA" id="ARBA00078354"/>
    </source>
</evidence>
<dbReference type="CDD" id="cd01449">
    <property type="entry name" value="TST_Repeat_2"/>
    <property type="match status" value="1"/>
</dbReference>
<dbReference type="FunFam" id="3.40.250.10:FF:000001">
    <property type="entry name" value="Sulfurtransferase"/>
    <property type="match status" value="1"/>
</dbReference>
<evidence type="ECO:0000256" key="4">
    <source>
        <dbReference type="ARBA" id="ARBA00022737"/>
    </source>
</evidence>
<dbReference type="PANTHER" id="PTHR11364">
    <property type="entry name" value="THIOSULFATE SULFERTANSFERASE"/>
    <property type="match status" value="1"/>
</dbReference>
<dbReference type="Proteomes" id="UP000219465">
    <property type="component" value="Unassembled WGS sequence"/>
</dbReference>
<dbReference type="FunFam" id="3.40.250.10:FF:000015">
    <property type="entry name" value="Sulfurtransferase"/>
    <property type="match status" value="1"/>
</dbReference>
<reference evidence="11" key="1">
    <citation type="submission" date="2017-08" db="EMBL/GenBank/DDBJ databases">
        <authorList>
            <person name="Varghese N."/>
            <person name="Submissions S."/>
        </authorList>
    </citation>
    <scope>NUCLEOTIDE SEQUENCE [LARGE SCALE GENOMIC DNA]</scope>
    <source>
        <strain evidence="11">KCTC 23107</strain>
    </source>
</reference>
<dbReference type="InterPro" id="IPR045078">
    <property type="entry name" value="TST/MPST-like"/>
</dbReference>
<gene>
    <name evidence="10" type="ORF">SAMN05877838_0137</name>
</gene>
<keyword evidence="10" id="KW-0670">Pyruvate</keyword>